<sequence length="51" mass="5128">MDGWTSGQLATGLAGDGRSSGAVSAIAKGHGFPASNGQIPTLYVPNRNVEL</sequence>
<dbReference type="Proteomes" id="UP000578531">
    <property type="component" value="Unassembled WGS sequence"/>
</dbReference>
<dbReference type="AlphaFoldDB" id="A0A8H6L1I8"/>
<protein>
    <submittedName>
        <fullName evidence="2">Uncharacterized protein</fullName>
    </submittedName>
</protein>
<reference evidence="2 3" key="1">
    <citation type="journal article" date="2020" name="Genomics">
        <title>Complete, high-quality genomes from long-read metagenomic sequencing of two wolf lichen thalli reveals enigmatic genome architecture.</title>
        <authorList>
            <person name="McKenzie S.K."/>
            <person name="Walston R.F."/>
            <person name="Allen J.L."/>
        </authorList>
    </citation>
    <scope>NUCLEOTIDE SEQUENCE [LARGE SCALE GENOMIC DNA]</scope>
    <source>
        <strain evidence="2">WasteWater2</strain>
    </source>
</reference>
<feature type="region of interest" description="Disordered" evidence="1">
    <location>
        <begin position="1"/>
        <end position="20"/>
    </location>
</feature>
<keyword evidence="3" id="KW-1185">Reference proteome</keyword>
<dbReference type="GeneID" id="59291310"/>
<comment type="caution">
    <text evidence="2">The sequence shown here is derived from an EMBL/GenBank/DDBJ whole genome shotgun (WGS) entry which is preliminary data.</text>
</comment>
<proteinExistence type="predicted"/>
<evidence type="ECO:0000256" key="1">
    <source>
        <dbReference type="SAM" id="MobiDB-lite"/>
    </source>
</evidence>
<dbReference type="RefSeq" id="XP_037161496.1">
    <property type="nucleotide sequence ID" value="XM_037311549.1"/>
</dbReference>
<evidence type="ECO:0000313" key="2">
    <source>
        <dbReference type="EMBL" id="KAF6232066.1"/>
    </source>
</evidence>
<evidence type="ECO:0000313" key="3">
    <source>
        <dbReference type="Proteomes" id="UP000578531"/>
    </source>
</evidence>
<accession>A0A8H6L1I8</accession>
<gene>
    <name evidence="2" type="ORF">HO173_009660</name>
</gene>
<name>A0A8H6L1I8_9LECA</name>
<organism evidence="2 3">
    <name type="scientific">Letharia columbiana</name>
    <dbReference type="NCBI Taxonomy" id="112416"/>
    <lineage>
        <taxon>Eukaryota</taxon>
        <taxon>Fungi</taxon>
        <taxon>Dikarya</taxon>
        <taxon>Ascomycota</taxon>
        <taxon>Pezizomycotina</taxon>
        <taxon>Lecanoromycetes</taxon>
        <taxon>OSLEUM clade</taxon>
        <taxon>Lecanoromycetidae</taxon>
        <taxon>Lecanorales</taxon>
        <taxon>Lecanorineae</taxon>
        <taxon>Parmeliaceae</taxon>
        <taxon>Letharia</taxon>
    </lineage>
</organism>
<dbReference type="EMBL" id="JACCJC010000051">
    <property type="protein sequence ID" value="KAF6232066.1"/>
    <property type="molecule type" value="Genomic_DNA"/>
</dbReference>